<name>A0AAD1C441_METFU</name>
<protein>
    <submittedName>
        <fullName evidence="1">Uncharacterized protein</fullName>
    </submittedName>
</protein>
<accession>A0AAD1C441</accession>
<evidence type="ECO:0000313" key="2">
    <source>
        <dbReference type="Proteomes" id="UP000218554"/>
    </source>
</evidence>
<keyword evidence="2" id="KW-1185">Reference proteome</keyword>
<dbReference type="Proteomes" id="UP000218554">
    <property type="component" value="Chromosome"/>
</dbReference>
<organism evidence="1 2">
    <name type="scientific">Metapseudomonas furukawaii</name>
    <name type="common">Pseudomonas furukawaii</name>
    <dbReference type="NCBI Taxonomy" id="1149133"/>
    <lineage>
        <taxon>Bacteria</taxon>
        <taxon>Pseudomonadati</taxon>
        <taxon>Pseudomonadota</taxon>
        <taxon>Gammaproteobacteria</taxon>
        <taxon>Pseudomonadales</taxon>
        <taxon>Pseudomonadaceae</taxon>
        <taxon>Metapseudomonas</taxon>
    </lineage>
</organism>
<proteinExistence type="predicted"/>
<evidence type="ECO:0000313" key="1">
    <source>
        <dbReference type="EMBL" id="BAU77116.1"/>
    </source>
</evidence>
<reference evidence="1 2" key="2">
    <citation type="journal article" date="2017" name="Int. J. Syst. Evol. Microbiol.">
        <title>Pseudomonas furukawaii sp. nov., a polychlorinated biphenyl-degrading bacterium isolated from biphenyl-contaminated soil in Japan.</title>
        <authorList>
            <person name="Kimura N."/>
            <person name="Watanabe T."/>
            <person name="Suenaga H."/>
            <person name="Fujihara H."/>
            <person name="Futagami T."/>
            <person name="Goto M."/>
            <person name="Hanada S."/>
            <person name="Hirose J."/>
        </authorList>
    </citation>
    <scope>NUCLEOTIDE SEQUENCE [LARGE SCALE GENOMIC DNA]</scope>
    <source>
        <strain evidence="2">DSM 10086 / NBRC 110670 / KF707</strain>
    </source>
</reference>
<dbReference type="EMBL" id="AP014862">
    <property type="protein sequence ID" value="BAU77116.1"/>
    <property type="molecule type" value="Genomic_DNA"/>
</dbReference>
<gene>
    <name evidence="1" type="ORF">KF707C_54280</name>
</gene>
<reference evidence="2" key="1">
    <citation type="submission" date="2015-05" db="EMBL/GenBank/DDBJ databases">
        <title>Draft genome sequencing of a biphenyl-degrading bacterium, Pseudomonas balearica KF707 (=NBRC110670).</title>
        <authorList>
            <person name="Kimura N."/>
            <person name="Hirose J."/>
            <person name="Watanabe T."/>
            <person name="Suenaga H."/>
            <person name="Fujihara H."/>
            <person name="Noguchi M."/>
            <person name="Hashimoto M."/>
            <person name="Shimodaira J."/>
            <person name="Tsuchikane K."/>
            <person name="Hosoyama A."/>
            <person name="Yamazoe A."/>
            <person name="Fujita N."/>
            <person name="Furukawa K."/>
        </authorList>
    </citation>
    <scope>NUCLEOTIDE SEQUENCE [LARGE SCALE GENOMIC DNA]</scope>
    <source>
        <strain evidence="2">DSM 10086 / NBRC 110670 / KF707</strain>
    </source>
</reference>
<dbReference type="KEGG" id="pfuw:KF707C_54280"/>
<dbReference type="AlphaFoldDB" id="A0AAD1C441"/>
<sequence>MRHVVPRRRKAESSKRFVVGTATPYREKSARDYARKARFG</sequence>